<dbReference type="AlphaFoldDB" id="A0A345YIC6"/>
<evidence type="ECO:0000256" key="1">
    <source>
        <dbReference type="ARBA" id="ARBA00023125"/>
    </source>
</evidence>
<reference evidence="5" key="1">
    <citation type="submission" date="2018-07" db="EMBL/GenBank/DDBJ databases">
        <title>Genome sequence of Erythrobacter strain YH-07, an antagonistic bacterium isolated from Yellow Sea.</title>
        <authorList>
            <person name="Tang T."/>
            <person name="Liu Q."/>
            <person name="Sun X."/>
        </authorList>
    </citation>
    <scope>NUCLEOTIDE SEQUENCE [LARGE SCALE GENOMIC DNA]</scope>
    <source>
        <strain evidence="5">YH-07</strain>
    </source>
</reference>
<evidence type="ECO:0000313" key="5">
    <source>
        <dbReference type="Proteomes" id="UP000254508"/>
    </source>
</evidence>
<dbReference type="CDD" id="cd00383">
    <property type="entry name" value="trans_reg_C"/>
    <property type="match status" value="1"/>
</dbReference>
<dbReference type="SUPFAM" id="SSF46894">
    <property type="entry name" value="C-terminal effector domain of the bipartite response regulators"/>
    <property type="match status" value="1"/>
</dbReference>
<accession>A0A345YIC6</accession>
<keyword evidence="1 2" id="KW-0238">DNA-binding</keyword>
<protein>
    <submittedName>
        <fullName evidence="4">DNA-binding response regulator</fullName>
    </submittedName>
</protein>
<dbReference type="Pfam" id="PF00486">
    <property type="entry name" value="Trans_reg_C"/>
    <property type="match status" value="1"/>
</dbReference>
<evidence type="ECO:0000259" key="3">
    <source>
        <dbReference type="PROSITE" id="PS51755"/>
    </source>
</evidence>
<proteinExistence type="predicted"/>
<feature type="DNA-binding region" description="OmpR/PhoB-type" evidence="2">
    <location>
        <begin position="1"/>
        <end position="96"/>
    </location>
</feature>
<dbReference type="InterPro" id="IPR036388">
    <property type="entry name" value="WH-like_DNA-bd_sf"/>
</dbReference>
<name>A0A345YIC6_9SPHN</name>
<dbReference type="GO" id="GO:0000160">
    <property type="term" value="P:phosphorelay signal transduction system"/>
    <property type="evidence" value="ECO:0007669"/>
    <property type="project" value="InterPro"/>
</dbReference>
<dbReference type="GO" id="GO:0003677">
    <property type="term" value="F:DNA binding"/>
    <property type="evidence" value="ECO:0007669"/>
    <property type="project" value="UniProtKB-UniRule"/>
</dbReference>
<sequence length="112" mass="12573">MAAGPVTLDLFHRDGKVEGRWLGLHPREFKLFWRLAETPGIPVSNGRLMREVWRLEHLPETNSLAVHVSRLRAKLAVARCDWLVRTHPEGGYCLATSPAAEAAAEKIRVHCA</sequence>
<dbReference type="InterPro" id="IPR001867">
    <property type="entry name" value="OmpR/PhoB-type_DNA-bd"/>
</dbReference>
<dbReference type="Gene3D" id="1.10.10.10">
    <property type="entry name" value="Winged helix-like DNA-binding domain superfamily/Winged helix DNA-binding domain"/>
    <property type="match status" value="1"/>
</dbReference>
<keyword evidence="5" id="KW-1185">Reference proteome</keyword>
<dbReference type="OrthoDB" id="7595335at2"/>
<dbReference type="GO" id="GO:0006355">
    <property type="term" value="P:regulation of DNA-templated transcription"/>
    <property type="evidence" value="ECO:0007669"/>
    <property type="project" value="InterPro"/>
</dbReference>
<evidence type="ECO:0000313" key="4">
    <source>
        <dbReference type="EMBL" id="AXK43678.1"/>
    </source>
</evidence>
<dbReference type="EMBL" id="CP031357">
    <property type="protein sequence ID" value="AXK43678.1"/>
    <property type="molecule type" value="Genomic_DNA"/>
</dbReference>
<organism evidence="4 5">
    <name type="scientific">Erythrobacter aureus</name>
    <dbReference type="NCBI Taxonomy" id="2182384"/>
    <lineage>
        <taxon>Bacteria</taxon>
        <taxon>Pseudomonadati</taxon>
        <taxon>Pseudomonadota</taxon>
        <taxon>Alphaproteobacteria</taxon>
        <taxon>Sphingomonadales</taxon>
        <taxon>Erythrobacteraceae</taxon>
        <taxon>Erythrobacter/Porphyrobacter group</taxon>
        <taxon>Erythrobacter</taxon>
    </lineage>
</organism>
<dbReference type="InterPro" id="IPR016032">
    <property type="entry name" value="Sig_transdc_resp-reg_C-effctor"/>
</dbReference>
<dbReference type="PROSITE" id="PS51755">
    <property type="entry name" value="OMPR_PHOB"/>
    <property type="match status" value="1"/>
</dbReference>
<dbReference type="Proteomes" id="UP000254508">
    <property type="component" value="Chromosome"/>
</dbReference>
<dbReference type="KEGG" id="err:DVR09_14240"/>
<feature type="domain" description="OmpR/PhoB-type" evidence="3">
    <location>
        <begin position="1"/>
        <end position="96"/>
    </location>
</feature>
<dbReference type="SMART" id="SM00862">
    <property type="entry name" value="Trans_reg_C"/>
    <property type="match status" value="1"/>
</dbReference>
<evidence type="ECO:0000256" key="2">
    <source>
        <dbReference type="PROSITE-ProRule" id="PRU01091"/>
    </source>
</evidence>
<gene>
    <name evidence="4" type="ORF">DVR09_14240</name>
</gene>